<dbReference type="NCBIfam" id="TIGR00018">
    <property type="entry name" value="panC"/>
    <property type="match status" value="1"/>
</dbReference>
<keyword evidence="8" id="KW-0067">ATP-binding</keyword>
<dbReference type="FunFam" id="3.40.50.620:FF:000013">
    <property type="entry name" value="Pantothenate synthetase"/>
    <property type="match status" value="1"/>
</dbReference>
<protein>
    <recommendedName>
        <fullName evidence="4">Pantoate--beta-alanine ligase</fullName>
        <ecNumber evidence="3">6.3.2.1</ecNumber>
    </recommendedName>
    <alternativeName>
        <fullName evidence="10">Pantoate-activating enzyme</fullName>
    </alternativeName>
    <alternativeName>
        <fullName evidence="9">Pantothenate synthetase</fullName>
    </alternativeName>
</protein>
<sequence>MTKPQILRTVAQVRQWRRQALLNNKTVGLVPTMGALHRGHLSLVGQSLSENDHTIVSIFVNPSQFAPHEDLDKYPRTVDEDLAKLEGAEPVLASASAVSRQVSAVFIPKVSEMYPSGITMDVSQQKGAFVSVVGLSEQLEGVTRPQFFRGVATVVTKLLNIVTPERVYFGQKDAQQCVVVKNLVRDLLIDTEVRVMPTLREPNGLAMSSRNAYLSQHMKDESSVIYQALTRGEKYYLNKSSGDVGVASLEIIDEIRSELASKNGFKIEYIAVSDPNTLEDLSVVVPGTGAIISTALRVKNEEGNEMRLIDNVCLQ</sequence>
<keyword evidence="6" id="KW-0566">Pantothenate biosynthesis</keyword>
<dbReference type="EMBL" id="KV453909">
    <property type="protein sequence ID" value="ODV82142.1"/>
    <property type="molecule type" value="Genomic_DNA"/>
</dbReference>
<dbReference type="OrthoDB" id="2020436at2759"/>
<dbReference type="Proteomes" id="UP000094285">
    <property type="component" value="Unassembled WGS sequence"/>
</dbReference>
<dbReference type="SUPFAM" id="SSF52374">
    <property type="entry name" value="Nucleotidylyl transferase"/>
    <property type="match status" value="1"/>
</dbReference>
<evidence type="ECO:0000256" key="9">
    <source>
        <dbReference type="ARBA" id="ARBA00029902"/>
    </source>
</evidence>
<evidence type="ECO:0000256" key="3">
    <source>
        <dbReference type="ARBA" id="ARBA00012219"/>
    </source>
</evidence>
<dbReference type="InterPro" id="IPR003721">
    <property type="entry name" value="Pantoate_ligase"/>
</dbReference>
<dbReference type="EC" id="6.3.2.1" evidence="3"/>
<evidence type="ECO:0000313" key="12">
    <source>
        <dbReference type="EMBL" id="ODV82142.1"/>
    </source>
</evidence>
<dbReference type="PANTHER" id="PTHR21299">
    <property type="entry name" value="CYTIDYLATE KINASE/PANTOATE-BETA-ALANINE LIGASE"/>
    <property type="match status" value="1"/>
</dbReference>
<dbReference type="GeneID" id="30985557"/>
<dbReference type="GO" id="GO:0005524">
    <property type="term" value="F:ATP binding"/>
    <property type="evidence" value="ECO:0007669"/>
    <property type="project" value="UniProtKB-KW"/>
</dbReference>
<evidence type="ECO:0000256" key="8">
    <source>
        <dbReference type="ARBA" id="ARBA00022840"/>
    </source>
</evidence>
<keyword evidence="5" id="KW-0436">Ligase</keyword>
<dbReference type="InterPro" id="IPR004821">
    <property type="entry name" value="Cyt_trans-like"/>
</dbReference>
<dbReference type="Gene3D" id="3.30.1300.10">
    <property type="entry name" value="Pantoate-beta-alanine ligase, C-terminal domain"/>
    <property type="match status" value="1"/>
</dbReference>
<comment type="catalytic activity">
    <reaction evidence="11">
        <text>(R)-pantoate + beta-alanine + ATP = (R)-pantothenate + AMP + diphosphate + H(+)</text>
        <dbReference type="Rhea" id="RHEA:10912"/>
        <dbReference type="ChEBI" id="CHEBI:15378"/>
        <dbReference type="ChEBI" id="CHEBI:15980"/>
        <dbReference type="ChEBI" id="CHEBI:29032"/>
        <dbReference type="ChEBI" id="CHEBI:30616"/>
        <dbReference type="ChEBI" id="CHEBI:33019"/>
        <dbReference type="ChEBI" id="CHEBI:57966"/>
        <dbReference type="ChEBI" id="CHEBI:456215"/>
        <dbReference type="EC" id="6.3.2.1"/>
    </reaction>
</comment>
<dbReference type="Pfam" id="PF02569">
    <property type="entry name" value="Pantoate_ligase"/>
    <property type="match status" value="1"/>
</dbReference>
<evidence type="ECO:0000256" key="1">
    <source>
        <dbReference type="ARBA" id="ARBA00004990"/>
    </source>
</evidence>
<proteinExistence type="inferred from homology"/>
<keyword evidence="7" id="KW-0547">Nucleotide-binding</keyword>
<dbReference type="STRING" id="984487.A0A1E4SRW9"/>
<evidence type="ECO:0000256" key="10">
    <source>
        <dbReference type="ARBA" id="ARBA00032806"/>
    </source>
</evidence>
<keyword evidence="13" id="KW-1185">Reference proteome</keyword>
<gene>
    <name evidence="12" type="ORF">CANTADRAFT_88065</name>
</gene>
<reference evidence="13" key="1">
    <citation type="submission" date="2016-05" db="EMBL/GenBank/DDBJ databases">
        <title>Comparative genomics of biotechnologically important yeasts.</title>
        <authorList>
            <consortium name="DOE Joint Genome Institute"/>
            <person name="Riley R."/>
            <person name="Haridas S."/>
            <person name="Wolfe K.H."/>
            <person name="Lopes M.R."/>
            <person name="Hittinger C.T."/>
            <person name="Goker M."/>
            <person name="Salamov A."/>
            <person name="Wisecaver J."/>
            <person name="Long T.M."/>
            <person name="Aerts A.L."/>
            <person name="Barry K."/>
            <person name="Choi C."/>
            <person name="Clum A."/>
            <person name="Coughlan A.Y."/>
            <person name="Deshpande S."/>
            <person name="Douglass A.P."/>
            <person name="Hanson S.J."/>
            <person name="Klenk H.-P."/>
            <person name="Labutti K."/>
            <person name="Lapidus A."/>
            <person name="Lindquist E."/>
            <person name="Lipzen A."/>
            <person name="Meier-Kolthoff J.P."/>
            <person name="Ohm R.A."/>
            <person name="Otillar R.P."/>
            <person name="Pangilinan J."/>
            <person name="Peng Y."/>
            <person name="Rokas A."/>
            <person name="Rosa C.A."/>
            <person name="Scheuner C."/>
            <person name="Sibirny A.A."/>
            <person name="Slot J.C."/>
            <person name="Stielow J.B."/>
            <person name="Sun H."/>
            <person name="Kurtzman C.P."/>
            <person name="Blackwell M."/>
            <person name="Grigoriev I.V."/>
            <person name="Jeffries T.W."/>
        </authorList>
    </citation>
    <scope>NUCLEOTIDE SEQUENCE [LARGE SCALE GENOMIC DNA]</scope>
    <source>
        <strain evidence="13">NRRL Y-17324</strain>
    </source>
</reference>
<evidence type="ECO:0000256" key="7">
    <source>
        <dbReference type="ARBA" id="ARBA00022741"/>
    </source>
</evidence>
<dbReference type="PANTHER" id="PTHR21299:SF1">
    <property type="entry name" value="PANTOATE--BETA-ALANINE LIGASE"/>
    <property type="match status" value="1"/>
</dbReference>
<evidence type="ECO:0000256" key="4">
    <source>
        <dbReference type="ARBA" id="ARBA00015647"/>
    </source>
</evidence>
<comment type="pathway">
    <text evidence="1">Cofactor biosynthesis; (R)-pantothenate biosynthesis; (R)-pantothenate from (R)-pantoate and beta-alanine: step 1/1.</text>
</comment>
<dbReference type="InterPro" id="IPR042176">
    <property type="entry name" value="Pantoate_ligase_C"/>
</dbReference>
<dbReference type="InterPro" id="IPR014729">
    <property type="entry name" value="Rossmann-like_a/b/a_fold"/>
</dbReference>
<evidence type="ECO:0000256" key="2">
    <source>
        <dbReference type="ARBA" id="ARBA00009256"/>
    </source>
</evidence>
<dbReference type="AlphaFoldDB" id="A0A1E4SRW9"/>
<accession>A0A1E4SRW9</accession>
<evidence type="ECO:0000313" key="13">
    <source>
        <dbReference type="Proteomes" id="UP000094285"/>
    </source>
</evidence>
<comment type="similarity">
    <text evidence="2">Belongs to the pantothenate synthetase family.</text>
</comment>
<evidence type="ECO:0000256" key="11">
    <source>
        <dbReference type="ARBA" id="ARBA00048258"/>
    </source>
</evidence>
<dbReference type="CDD" id="cd00560">
    <property type="entry name" value="PanC"/>
    <property type="match status" value="1"/>
</dbReference>
<dbReference type="Gene3D" id="3.40.50.620">
    <property type="entry name" value="HUPs"/>
    <property type="match status" value="1"/>
</dbReference>
<dbReference type="GO" id="GO:0015940">
    <property type="term" value="P:pantothenate biosynthetic process"/>
    <property type="evidence" value="ECO:0007669"/>
    <property type="project" value="UniProtKB-UniPathway"/>
</dbReference>
<evidence type="ECO:0000256" key="6">
    <source>
        <dbReference type="ARBA" id="ARBA00022655"/>
    </source>
</evidence>
<evidence type="ECO:0000256" key="5">
    <source>
        <dbReference type="ARBA" id="ARBA00022598"/>
    </source>
</evidence>
<dbReference type="NCBIfam" id="TIGR00125">
    <property type="entry name" value="cyt_tran_rel"/>
    <property type="match status" value="1"/>
</dbReference>
<name>A0A1E4SRW9_9ASCO</name>
<dbReference type="GO" id="GO:0004592">
    <property type="term" value="F:pantoate-beta-alanine ligase activity"/>
    <property type="evidence" value="ECO:0007669"/>
    <property type="project" value="UniProtKB-EC"/>
</dbReference>
<dbReference type="RefSeq" id="XP_020067264.1">
    <property type="nucleotide sequence ID" value="XM_020211421.1"/>
</dbReference>
<dbReference type="UniPathway" id="UPA00028">
    <property type="reaction ID" value="UER00005"/>
</dbReference>
<organism evidence="12 13">
    <name type="scientific">Suhomyces tanzawaensis NRRL Y-17324</name>
    <dbReference type="NCBI Taxonomy" id="984487"/>
    <lineage>
        <taxon>Eukaryota</taxon>
        <taxon>Fungi</taxon>
        <taxon>Dikarya</taxon>
        <taxon>Ascomycota</taxon>
        <taxon>Saccharomycotina</taxon>
        <taxon>Pichiomycetes</taxon>
        <taxon>Debaryomycetaceae</taxon>
        <taxon>Suhomyces</taxon>
    </lineage>
</organism>
<dbReference type="HAMAP" id="MF_00158">
    <property type="entry name" value="PanC"/>
    <property type="match status" value="1"/>
</dbReference>